<dbReference type="AlphaFoldDB" id="A0A540VBI5"/>
<protein>
    <submittedName>
        <fullName evidence="2">Flp pilus assembly protein CpaB</fullName>
    </submittedName>
</protein>
<evidence type="ECO:0000313" key="2">
    <source>
        <dbReference type="EMBL" id="TQE94128.1"/>
    </source>
</evidence>
<comment type="caution">
    <text evidence="2">The sequence shown here is derived from an EMBL/GenBank/DDBJ whole genome shotgun (WGS) entry which is preliminary data.</text>
</comment>
<sequence>MKHSGLLWWVGALILASLAGLLAYGVLATAAPAAADRLDETTQPVVVAATNIPFRRSIGESELIIRNLPLDAVPEGAATSLDQVVGKMATVEIFANQPILTQYLVTPDIVTQAVALSVPEGKTVIAVPTQSKLISNRLIRPGDRIDLMATFDVEVQRSQGSGPLAETIALMQNLEVHAIILPATTVEEGPSSLTSQEGGVFRTPDEKGQSIILAVDPQDALTIRHILDVGGSLDLAVRAPSDDSVVDIKPVDQFYLAERYGIDLNRY</sequence>
<dbReference type="RefSeq" id="WP_141611556.1">
    <property type="nucleotide sequence ID" value="NZ_VIGC02000027.1"/>
</dbReference>
<proteinExistence type="predicted"/>
<gene>
    <name evidence="2" type="primary">cpaB</name>
    <name evidence="2" type="ORF">FKZ61_18025</name>
</gene>
<dbReference type="Pfam" id="PF08666">
    <property type="entry name" value="SAF"/>
    <property type="match status" value="1"/>
</dbReference>
<dbReference type="SMART" id="SM00858">
    <property type="entry name" value="SAF"/>
    <property type="match status" value="1"/>
</dbReference>
<organism evidence="2 3">
    <name type="scientific">Litorilinea aerophila</name>
    <dbReference type="NCBI Taxonomy" id="1204385"/>
    <lineage>
        <taxon>Bacteria</taxon>
        <taxon>Bacillati</taxon>
        <taxon>Chloroflexota</taxon>
        <taxon>Caldilineae</taxon>
        <taxon>Caldilineales</taxon>
        <taxon>Caldilineaceae</taxon>
        <taxon>Litorilinea</taxon>
    </lineage>
</organism>
<dbReference type="CDD" id="cd11614">
    <property type="entry name" value="SAF_CpaB_FlgA_like"/>
    <property type="match status" value="1"/>
</dbReference>
<dbReference type="InterPro" id="IPR031571">
    <property type="entry name" value="RcpC_dom"/>
</dbReference>
<dbReference type="Pfam" id="PF16976">
    <property type="entry name" value="RcpC"/>
    <property type="match status" value="1"/>
</dbReference>
<dbReference type="InterPro" id="IPR017592">
    <property type="entry name" value="Pilus_assmbl_Flp-typ_CpaB"/>
</dbReference>
<feature type="domain" description="SAF" evidence="1">
    <location>
        <begin position="43"/>
        <end position="105"/>
    </location>
</feature>
<dbReference type="EMBL" id="VIGC01000027">
    <property type="protein sequence ID" value="TQE94128.1"/>
    <property type="molecule type" value="Genomic_DNA"/>
</dbReference>
<dbReference type="OrthoDB" id="153971at2"/>
<dbReference type="Proteomes" id="UP000317371">
    <property type="component" value="Unassembled WGS sequence"/>
</dbReference>
<dbReference type="InParanoid" id="A0A540VBI5"/>
<evidence type="ECO:0000313" key="3">
    <source>
        <dbReference type="Proteomes" id="UP000317371"/>
    </source>
</evidence>
<evidence type="ECO:0000259" key="1">
    <source>
        <dbReference type="SMART" id="SM00858"/>
    </source>
</evidence>
<dbReference type="InterPro" id="IPR013974">
    <property type="entry name" value="SAF"/>
</dbReference>
<name>A0A540VBI5_9CHLR</name>
<dbReference type="Gene3D" id="3.90.1210.10">
    <property type="entry name" value="Antifreeze-like/N-acetylneuraminic acid synthase C-terminal domain"/>
    <property type="match status" value="1"/>
</dbReference>
<accession>A0A540VBI5</accession>
<reference evidence="2 3" key="1">
    <citation type="submission" date="2019-06" db="EMBL/GenBank/DDBJ databases">
        <title>Genome sequence of Litorilinea aerophila BAA-2444.</title>
        <authorList>
            <person name="Maclea K.S."/>
            <person name="Maurais E.G."/>
            <person name="Iannazzi L.C."/>
        </authorList>
    </citation>
    <scope>NUCLEOTIDE SEQUENCE [LARGE SCALE GENOMIC DNA]</scope>
    <source>
        <strain evidence="2 3">ATCC BAA-2444</strain>
    </source>
</reference>
<dbReference type="NCBIfam" id="TIGR03177">
    <property type="entry name" value="pilus_cpaB"/>
    <property type="match status" value="1"/>
</dbReference>
<keyword evidence="3" id="KW-1185">Reference proteome</keyword>